<dbReference type="Proteomes" id="UP000255234">
    <property type="component" value="Unassembled WGS sequence"/>
</dbReference>
<dbReference type="AlphaFoldDB" id="A0A378PTD9"/>
<reference evidence="1 2" key="1">
    <citation type="submission" date="2018-06" db="EMBL/GenBank/DDBJ databases">
        <authorList>
            <consortium name="Pathogen Informatics"/>
            <person name="Doyle S."/>
        </authorList>
    </citation>
    <scope>NUCLEOTIDE SEQUENCE [LARGE SCALE GENOMIC DNA]</scope>
    <source>
        <strain evidence="1 2">NCTC10571</strain>
    </source>
</reference>
<evidence type="ECO:0000313" key="2">
    <source>
        <dbReference type="Proteomes" id="UP000255234"/>
    </source>
</evidence>
<evidence type="ECO:0000313" key="1">
    <source>
        <dbReference type="EMBL" id="STY91765.1"/>
    </source>
</evidence>
<protein>
    <submittedName>
        <fullName evidence="1">Uncharacterized protein</fullName>
    </submittedName>
</protein>
<accession>A0A378PTD9</accession>
<sequence>MYNPFFKANFYQTRTIAQNIKEDPKYRLEINKCIERFISKDWGDLTDDDIKSNDEAIDYNDRILASYKTSKGKIYIIADATDKNYYETITVLFANEY</sequence>
<gene>
    <name evidence="1" type="ORF">NCTC10571_02586</name>
</gene>
<dbReference type="RefSeq" id="WP_115152421.1">
    <property type="nucleotide sequence ID" value="NZ_UGPP01000002.1"/>
</dbReference>
<name>A0A378PTD9_9FIRM</name>
<proteinExistence type="predicted"/>
<organism evidence="1 2">
    <name type="scientific">Megamonas hypermegale</name>
    <dbReference type="NCBI Taxonomy" id="158847"/>
    <lineage>
        <taxon>Bacteria</taxon>
        <taxon>Bacillati</taxon>
        <taxon>Bacillota</taxon>
        <taxon>Negativicutes</taxon>
        <taxon>Selenomonadales</taxon>
        <taxon>Selenomonadaceae</taxon>
        <taxon>Megamonas</taxon>
    </lineage>
</organism>
<dbReference type="EMBL" id="UGPP01000002">
    <property type="protein sequence ID" value="STY91765.1"/>
    <property type="molecule type" value="Genomic_DNA"/>
</dbReference>